<gene>
    <name evidence="9" type="ORF">HDF23_005477</name>
</gene>
<dbReference type="SUPFAM" id="SSF144091">
    <property type="entry name" value="Rhomboid-like"/>
    <property type="match status" value="1"/>
</dbReference>
<keyword evidence="10" id="KW-1185">Reference proteome</keyword>
<feature type="transmembrane region" description="Helical" evidence="7">
    <location>
        <begin position="371"/>
        <end position="401"/>
    </location>
</feature>
<dbReference type="PANTHER" id="PTHR43731:SF14">
    <property type="entry name" value="PRESENILIN-ASSOCIATED RHOMBOID-LIKE PROTEIN, MITOCHONDRIAL"/>
    <property type="match status" value="1"/>
</dbReference>
<feature type="transmembrane region" description="Helical" evidence="7">
    <location>
        <begin position="464"/>
        <end position="482"/>
    </location>
</feature>
<dbReference type="Proteomes" id="UP000541583">
    <property type="component" value="Unassembled WGS sequence"/>
</dbReference>
<comment type="similarity">
    <text evidence="2">Belongs to the peptidase S54 family.</text>
</comment>
<evidence type="ECO:0000259" key="8">
    <source>
        <dbReference type="Pfam" id="PF01694"/>
    </source>
</evidence>
<evidence type="ECO:0000313" key="9">
    <source>
        <dbReference type="EMBL" id="MBB6112699.1"/>
    </source>
</evidence>
<dbReference type="RefSeq" id="WP_076378269.1">
    <property type="nucleotide sequence ID" value="NZ_FTMG01000021.1"/>
</dbReference>
<dbReference type="InterPro" id="IPR050925">
    <property type="entry name" value="Rhomboid_protease_S54"/>
</dbReference>
<dbReference type="PANTHER" id="PTHR43731">
    <property type="entry name" value="RHOMBOID PROTEASE"/>
    <property type="match status" value="1"/>
</dbReference>
<accession>A0ABR6PSD8</accession>
<feature type="transmembrane region" description="Helical" evidence="7">
    <location>
        <begin position="433"/>
        <end position="452"/>
    </location>
</feature>
<organism evidence="9 10">
    <name type="scientific">Mucilaginibacter lappiensis</name>
    <dbReference type="NCBI Taxonomy" id="354630"/>
    <lineage>
        <taxon>Bacteria</taxon>
        <taxon>Pseudomonadati</taxon>
        <taxon>Bacteroidota</taxon>
        <taxon>Sphingobacteriia</taxon>
        <taxon>Sphingobacteriales</taxon>
        <taxon>Sphingobacteriaceae</taxon>
        <taxon>Mucilaginibacter</taxon>
    </lineage>
</organism>
<evidence type="ECO:0000256" key="4">
    <source>
        <dbReference type="ARBA" id="ARBA00022801"/>
    </source>
</evidence>
<evidence type="ECO:0000256" key="1">
    <source>
        <dbReference type="ARBA" id="ARBA00004141"/>
    </source>
</evidence>
<feature type="transmembrane region" description="Helical" evidence="7">
    <location>
        <begin position="270"/>
        <end position="288"/>
    </location>
</feature>
<feature type="transmembrane region" description="Helical" evidence="7">
    <location>
        <begin position="83"/>
        <end position="102"/>
    </location>
</feature>
<evidence type="ECO:0000313" key="10">
    <source>
        <dbReference type="Proteomes" id="UP000541583"/>
    </source>
</evidence>
<keyword evidence="3 7" id="KW-0812">Transmembrane</keyword>
<comment type="caution">
    <text evidence="9">The sequence shown here is derived from an EMBL/GenBank/DDBJ whole genome shotgun (WGS) entry which is preliminary data.</text>
</comment>
<reference evidence="9 10" key="1">
    <citation type="submission" date="2020-08" db="EMBL/GenBank/DDBJ databases">
        <title>Genomic Encyclopedia of Type Strains, Phase IV (KMG-V): Genome sequencing to study the core and pangenomes of soil and plant-associated prokaryotes.</title>
        <authorList>
            <person name="Whitman W."/>
        </authorList>
    </citation>
    <scope>NUCLEOTIDE SEQUENCE [LARGE SCALE GENOMIC DNA]</scope>
    <source>
        <strain evidence="9 10">ANJLi2</strain>
    </source>
</reference>
<dbReference type="Gene3D" id="1.20.1540.10">
    <property type="entry name" value="Rhomboid-like"/>
    <property type="match status" value="1"/>
</dbReference>
<comment type="subcellular location">
    <subcellularLocation>
        <location evidence="1">Membrane</location>
        <topology evidence="1">Multi-pass membrane protein</topology>
    </subcellularLocation>
</comment>
<dbReference type="InterPro" id="IPR035952">
    <property type="entry name" value="Rhomboid-like_sf"/>
</dbReference>
<evidence type="ECO:0000256" key="7">
    <source>
        <dbReference type="SAM" id="Phobius"/>
    </source>
</evidence>
<dbReference type="GO" id="GO:0006508">
    <property type="term" value="P:proteolysis"/>
    <property type="evidence" value="ECO:0007669"/>
    <property type="project" value="UniProtKB-KW"/>
</dbReference>
<feature type="transmembrane region" description="Helical" evidence="7">
    <location>
        <begin position="488"/>
        <end position="508"/>
    </location>
</feature>
<dbReference type="Pfam" id="PF01694">
    <property type="entry name" value="Rhomboid"/>
    <property type="match status" value="1"/>
</dbReference>
<evidence type="ECO:0000256" key="2">
    <source>
        <dbReference type="ARBA" id="ARBA00009045"/>
    </source>
</evidence>
<feature type="transmembrane region" description="Helical" evidence="7">
    <location>
        <begin position="12"/>
        <end position="34"/>
    </location>
</feature>
<evidence type="ECO:0000256" key="5">
    <source>
        <dbReference type="ARBA" id="ARBA00022989"/>
    </source>
</evidence>
<keyword evidence="9" id="KW-0645">Protease</keyword>
<name>A0ABR6PSD8_9SPHI</name>
<keyword evidence="4" id="KW-0378">Hydrolase</keyword>
<evidence type="ECO:0000256" key="6">
    <source>
        <dbReference type="ARBA" id="ARBA00023136"/>
    </source>
</evidence>
<protein>
    <submittedName>
        <fullName evidence="9">Membrane associated rhomboid family serine protease</fullName>
    </submittedName>
</protein>
<dbReference type="GO" id="GO:0008233">
    <property type="term" value="F:peptidase activity"/>
    <property type="evidence" value="ECO:0007669"/>
    <property type="project" value="UniProtKB-KW"/>
</dbReference>
<sequence length="537" mass="60356">MPNFFTKLKLIYLPFLIIALLVITIYSLLNWLLIIKEQLPLNQELVNLWLPIGFSILSVAIWLRPRVKLLSLKTKKDNLPFLYYFVAAGAISISTITTQEYLLTATGELTSLQNISQLNTAHLTKYYHIQKHFIDKQHIAVYYRTEVSGRSSEHLTFFIDVACPILSDSISKNSIPVAWLGTEYSKTISNNLNLEEKKSYSKEFTQEANEEFKNQNLNYFTYLDRVGYTSKQRGFIAGIKTSNMYNVGDPIIMEAKTTPFEDRNGDKLEWIFYSFGIGAGIWLIMIAIPKLNLAALKKYDHRSWQADIMAFFSPFTGMKWQDSGITAILIGLNVLIFLVMVFVGLGVVSFDTADLYKWGANYGPAVKNGEWWRLITCMFLHGGLMHLLMNMFGLVLVAAFLKSLLGNFKIGVAYFLCGLLANLTSIWWHPAIISVGASGAIFGLYGVAIALLTTNKTGEGNKKGVLISFVFFIGVNLLFGLLGNTDNAAHIGGLISGLIMGYILYFFIEAPKPPRKRRIKIKQETIIPDTGQTAQQT</sequence>
<dbReference type="InterPro" id="IPR022764">
    <property type="entry name" value="Peptidase_S54_rhomboid_dom"/>
</dbReference>
<feature type="domain" description="Peptidase S54 rhomboid" evidence="8">
    <location>
        <begin position="369"/>
        <end position="505"/>
    </location>
</feature>
<keyword evidence="6 7" id="KW-0472">Membrane</keyword>
<proteinExistence type="inferred from homology"/>
<feature type="transmembrane region" description="Helical" evidence="7">
    <location>
        <begin position="46"/>
        <end position="63"/>
    </location>
</feature>
<dbReference type="EMBL" id="JACHCB010000021">
    <property type="protein sequence ID" value="MBB6112699.1"/>
    <property type="molecule type" value="Genomic_DNA"/>
</dbReference>
<feature type="transmembrane region" description="Helical" evidence="7">
    <location>
        <begin position="327"/>
        <end position="351"/>
    </location>
</feature>
<keyword evidence="5 7" id="KW-1133">Transmembrane helix</keyword>
<evidence type="ECO:0000256" key="3">
    <source>
        <dbReference type="ARBA" id="ARBA00022692"/>
    </source>
</evidence>